<evidence type="ECO:0000256" key="1">
    <source>
        <dbReference type="SAM" id="Phobius"/>
    </source>
</evidence>
<dbReference type="EMBL" id="BGPR01006869">
    <property type="protein sequence ID" value="GBN22466.1"/>
    <property type="molecule type" value="Genomic_DNA"/>
</dbReference>
<evidence type="ECO:0000313" key="2">
    <source>
        <dbReference type="EMBL" id="GBN22466.1"/>
    </source>
</evidence>
<comment type="caution">
    <text evidence="2">The sequence shown here is derived from an EMBL/GenBank/DDBJ whole genome shotgun (WGS) entry which is preliminary data.</text>
</comment>
<organism evidence="2 3">
    <name type="scientific">Araneus ventricosus</name>
    <name type="common">Orbweaver spider</name>
    <name type="synonym">Epeira ventricosa</name>
    <dbReference type="NCBI Taxonomy" id="182803"/>
    <lineage>
        <taxon>Eukaryota</taxon>
        <taxon>Metazoa</taxon>
        <taxon>Ecdysozoa</taxon>
        <taxon>Arthropoda</taxon>
        <taxon>Chelicerata</taxon>
        <taxon>Arachnida</taxon>
        <taxon>Araneae</taxon>
        <taxon>Araneomorphae</taxon>
        <taxon>Entelegynae</taxon>
        <taxon>Araneoidea</taxon>
        <taxon>Araneidae</taxon>
        <taxon>Araneus</taxon>
    </lineage>
</organism>
<keyword evidence="1" id="KW-0472">Membrane</keyword>
<accession>A0A4Y2M9T5</accession>
<dbReference type="Proteomes" id="UP000499080">
    <property type="component" value="Unassembled WGS sequence"/>
</dbReference>
<name>A0A4Y2M9T5_ARAVE</name>
<proteinExistence type="predicted"/>
<protein>
    <submittedName>
        <fullName evidence="2">Uncharacterized protein</fullName>
    </submittedName>
</protein>
<keyword evidence="1" id="KW-1133">Transmembrane helix</keyword>
<gene>
    <name evidence="2" type="ORF">AVEN_254334_1</name>
</gene>
<feature type="transmembrane region" description="Helical" evidence="1">
    <location>
        <begin position="26"/>
        <end position="44"/>
    </location>
</feature>
<reference evidence="2 3" key="1">
    <citation type="journal article" date="2019" name="Sci. Rep.">
        <title>Orb-weaving spider Araneus ventricosus genome elucidates the spidroin gene catalogue.</title>
        <authorList>
            <person name="Kono N."/>
            <person name="Nakamura H."/>
            <person name="Ohtoshi R."/>
            <person name="Moran D.A.P."/>
            <person name="Shinohara A."/>
            <person name="Yoshida Y."/>
            <person name="Fujiwara M."/>
            <person name="Mori M."/>
            <person name="Tomita M."/>
            <person name="Arakawa K."/>
        </authorList>
    </citation>
    <scope>NUCLEOTIDE SEQUENCE [LARGE SCALE GENOMIC DNA]</scope>
</reference>
<dbReference type="AlphaFoldDB" id="A0A4Y2M9T5"/>
<evidence type="ECO:0000313" key="3">
    <source>
        <dbReference type="Proteomes" id="UP000499080"/>
    </source>
</evidence>
<keyword evidence="3" id="KW-1185">Reference proteome</keyword>
<keyword evidence="1" id="KW-0812">Transmembrane</keyword>
<sequence>MSRLTQETRGLAFFRVKDHPLTIGQFWELLVNSLLLLQMTIMFTRINFLVRQKQLVAENALVTSSTEHNFLEYSTFGLFGAAWPNTDHCAINPQTNHPLGFSEWG</sequence>